<keyword evidence="1" id="KW-0812">Transmembrane</keyword>
<dbReference type="STRING" id="46223.SAMN05421852_11814"/>
<dbReference type="InterPro" id="IPR054615">
    <property type="entry name" value="Symport_access"/>
</dbReference>
<evidence type="ECO:0000313" key="2">
    <source>
        <dbReference type="EMBL" id="SFJ70986.1"/>
    </source>
</evidence>
<dbReference type="Proteomes" id="UP000199545">
    <property type="component" value="Unassembled WGS sequence"/>
</dbReference>
<keyword evidence="1" id="KW-0472">Membrane</keyword>
<feature type="transmembrane region" description="Helical" evidence="1">
    <location>
        <begin position="7"/>
        <end position="29"/>
    </location>
</feature>
<dbReference type="EMBL" id="FORR01000018">
    <property type="protein sequence ID" value="SFJ70986.1"/>
    <property type="molecule type" value="Genomic_DNA"/>
</dbReference>
<dbReference type="NCBIfam" id="NF045580">
    <property type="entry name" value="symport_access"/>
    <property type="match status" value="1"/>
</dbReference>
<gene>
    <name evidence="2" type="ORF">SAMN05421852_11814</name>
</gene>
<protein>
    <submittedName>
        <fullName evidence="2">Uncharacterized protein</fullName>
    </submittedName>
</protein>
<name>A0A1I3TMW7_9BACL</name>
<dbReference type="AlphaFoldDB" id="A0A1I3TMW7"/>
<evidence type="ECO:0000256" key="1">
    <source>
        <dbReference type="SAM" id="Phobius"/>
    </source>
</evidence>
<accession>A0A1I3TMW7</accession>
<evidence type="ECO:0000313" key="3">
    <source>
        <dbReference type="Proteomes" id="UP000199545"/>
    </source>
</evidence>
<keyword evidence="1" id="KW-1133">Transmembrane helix</keyword>
<keyword evidence="3" id="KW-1185">Reference proteome</keyword>
<proteinExistence type="predicted"/>
<reference evidence="2 3" key="1">
    <citation type="submission" date="2016-10" db="EMBL/GenBank/DDBJ databases">
        <authorList>
            <person name="de Groot N.N."/>
        </authorList>
    </citation>
    <scope>NUCLEOTIDE SEQUENCE [LARGE SCALE GENOMIC DNA]</scope>
    <source>
        <strain evidence="2 3">DSM 44778</strain>
    </source>
</reference>
<organism evidence="2 3">
    <name type="scientific">Thermoflavimicrobium dichotomicum</name>
    <dbReference type="NCBI Taxonomy" id="46223"/>
    <lineage>
        <taxon>Bacteria</taxon>
        <taxon>Bacillati</taxon>
        <taxon>Bacillota</taxon>
        <taxon>Bacilli</taxon>
        <taxon>Bacillales</taxon>
        <taxon>Thermoactinomycetaceae</taxon>
        <taxon>Thermoflavimicrobium</taxon>
    </lineage>
</organism>
<dbReference type="RefSeq" id="WP_341849646.1">
    <property type="nucleotide sequence ID" value="NZ_FORR01000018.1"/>
</dbReference>
<sequence length="38" mass="4208">MLGMADGWITVAWLGTILSAVFCVIYSLVMWNKGDDTE</sequence>